<gene>
    <name evidence="2" type="ORF">NA56DRAFT_661344</name>
</gene>
<proteinExistence type="predicted"/>
<feature type="region of interest" description="Disordered" evidence="1">
    <location>
        <begin position="154"/>
        <end position="184"/>
    </location>
</feature>
<keyword evidence="3" id="KW-1185">Reference proteome</keyword>
<feature type="compositionally biased region" description="Polar residues" evidence="1">
    <location>
        <begin position="1100"/>
        <end position="1113"/>
    </location>
</feature>
<feature type="compositionally biased region" description="Basic and acidic residues" evidence="1">
    <location>
        <begin position="622"/>
        <end position="632"/>
    </location>
</feature>
<reference evidence="2 3" key="1">
    <citation type="submission" date="2016-05" db="EMBL/GenBank/DDBJ databases">
        <title>A degradative enzymes factory behind the ericoid mycorrhizal symbiosis.</title>
        <authorList>
            <consortium name="DOE Joint Genome Institute"/>
            <person name="Martino E."/>
            <person name="Morin E."/>
            <person name="Grelet G."/>
            <person name="Kuo A."/>
            <person name="Kohler A."/>
            <person name="Daghino S."/>
            <person name="Barry K."/>
            <person name="Choi C."/>
            <person name="Cichocki N."/>
            <person name="Clum A."/>
            <person name="Copeland A."/>
            <person name="Hainaut M."/>
            <person name="Haridas S."/>
            <person name="Labutti K."/>
            <person name="Lindquist E."/>
            <person name="Lipzen A."/>
            <person name="Khouja H.-R."/>
            <person name="Murat C."/>
            <person name="Ohm R."/>
            <person name="Olson A."/>
            <person name="Spatafora J."/>
            <person name="Veneault-Fourrey C."/>
            <person name="Henrissat B."/>
            <person name="Grigoriev I."/>
            <person name="Martin F."/>
            <person name="Perotto S."/>
        </authorList>
    </citation>
    <scope>NUCLEOTIDE SEQUENCE [LARGE SCALE GENOMIC DNA]</scope>
    <source>
        <strain evidence="2 3">UAMH 7357</strain>
    </source>
</reference>
<feature type="region of interest" description="Disordered" evidence="1">
    <location>
        <begin position="1100"/>
        <end position="1162"/>
    </location>
</feature>
<feature type="compositionally biased region" description="Polar residues" evidence="1">
    <location>
        <begin position="805"/>
        <end position="824"/>
    </location>
</feature>
<feature type="compositionally biased region" description="Polar residues" evidence="1">
    <location>
        <begin position="47"/>
        <end position="62"/>
    </location>
</feature>
<feature type="compositionally biased region" description="Polar residues" evidence="1">
    <location>
        <begin position="634"/>
        <end position="662"/>
    </location>
</feature>
<feature type="region of interest" description="Disordered" evidence="1">
    <location>
        <begin position="798"/>
        <end position="849"/>
    </location>
</feature>
<sequence length="1607" mass="175090">MAPPRRQASEKADAVNKQIAQQTLVDSDQDAEFELDDEVMQMADSMSVDSSPLSVRSRTPTPGSGLDTGLGLVIRQELAEKSRPTLVQQVAKLKESGLNFGEMIKFGKALEKEDGQTGGNQQIGGIPTTKDNGTTSRNKQMDEALNSTKLQKQQLNTTPKIQKTSKVKDGLLPSSSPPHGALGVLKRPMPVYLENSPENGQREREHKRPAHRRWEVPQPYGSIRMPLNNVVAFPPHFQERYPKVFEDADNILKLYGMVHKHCDLSHLRALEIRDTDEPVYRQVPGFPGLPAYNRFVGAAQGPDSLFANERRLQVFNIRTQTGAQLTEDEEEFRLRSTLVTNLGNQRSNFEKMRQIPKPAESFDPHEYFQIDLSILALTKLKPATKKKGDPPLFANGTWYSSKRMQDEDSLGCTFCMFNCDYGICDERVWLPTEASGGFCRQCHLQTQTSIDEWNLSTSASPEEYEFDLERQARINELGGKAANPPLKELGDDVGFKIQAMQLRQQNSNQRRQVELARLGRVLTTQLSQHQDMSVCNSVQGQNSLEDRRTVPDGQDCQQQVMSAFNGNSGDHISPFLPRNAAMNCVAIQQQQVVSKSASKGIPGQTPVIMTDRPTQQQVVKNLEGKTSKKEKPASTVQKQQNFQTSMVGQPSMTGASTSTTQPPQQPAANMVGKTSTKEIGATPKQNQAVVLGPGRKRSDTRTDATRAMATLVDSLSQDRQDFIKQHLNDSAQGQFQRSISDSMPSSPALSLQTIDNADRASNPQQIRAVVDGHPRRTSFTGLPQQSTIMELRMNNHRRLSGGFMSPSQEFSPELSGNGNGTSDVQRMGATARSHQRRPSYTGLSPPNPQTRVNFMGVGAAGDVMNHHRRTSSGTMSMPSSPMIADVDGFLRISSDGMPLSSPPRATENIFPNDQQNAWSGPGSSPRIQPFTPNGGILVNNYQGHHRRTSSSSMAMSSPTMMLPSHSTIISNGNGFVNAPQNGHQVNGPGSSPPMQSIMEIGMPGNYYPDHHRRSSSESFSLSSPTMRATANRFRNAQQHASVSNAPGGSAVIHPLMADFQMPMNQNQQRRLSNGSMMVSSPVMVAHGSEAANFQQVQAVNSSSGNPSMQSPTLNGALPVNNAQQRRLSNNTTRRDVPPMMLAGNGLPNGQQSRAMDRPVDPGRSTVAPGFRDNADSPSMVSAVANYSNLRHPSNRANLPVQVIQLSRSGGVIGPTTLPPVQTISNNAAEEAAQAPREAKKVSAPPNPLDPRWVRSFDGTSDSPPKQKDAIAHQRGGSPGSANAPVHGLGITNSPRMTEGASLGSPLGKNTASQMLSKQADERRPANTARAFPTQSMSPEAPSSTSTPKKLAGPLVPPSIPPGFATPNHITGPVVPPSHSPASTISDFSTSPFPPFQDPMSMTPNLAMSPTIPGHEVHAHPQAPTLRRTGSSPRPNTGSMGPPPLPATVRRSVSQPNTPQFQPVTFCRGCPWRQIDVKKARICEPCKAQKLEIIKHKHVYFSSLHESRGLDHEGDGIGWGTFANTQRRTCMVCPALAEGQCRGCPLRLCSDCQVMMKRMGKDDITKLIQYYSLSRAHLRNDRNAEVDGLAVVEPYRHDVLAGACGVEN</sequence>
<evidence type="ECO:0000256" key="1">
    <source>
        <dbReference type="SAM" id="MobiDB-lite"/>
    </source>
</evidence>
<evidence type="ECO:0000313" key="2">
    <source>
        <dbReference type="EMBL" id="PMD18406.1"/>
    </source>
</evidence>
<protein>
    <submittedName>
        <fullName evidence="2">Uncharacterized protein</fullName>
    </submittedName>
</protein>
<evidence type="ECO:0000313" key="3">
    <source>
        <dbReference type="Proteomes" id="UP000235672"/>
    </source>
</evidence>
<organism evidence="2 3">
    <name type="scientific">Hyaloscypha hepaticicola</name>
    <dbReference type="NCBI Taxonomy" id="2082293"/>
    <lineage>
        <taxon>Eukaryota</taxon>
        <taxon>Fungi</taxon>
        <taxon>Dikarya</taxon>
        <taxon>Ascomycota</taxon>
        <taxon>Pezizomycotina</taxon>
        <taxon>Leotiomycetes</taxon>
        <taxon>Helotiales</taxon>
        <taxon>Hyaloscyphaceae</taxon>
        <taxon>Hyaloscypha</taxon>
    </lineage>
</organism>
<dbReference type="OrthoDB" id="3552010at2759"/>
<feature type="compositionally biased region" description="Polar residues" evidence="1">
    <location>
        <begin position="1427"/>
        <end position="1438"/>
    </location>
</feature>
<feature type="compositionally biased region" description="Polar residues" evidence="1">
    <location>
        <begin position="154"/>
        <end position="164"/>
    </location>
</feature>
<accession>A0A2J6PWT6</accession>
<feature type="region of interest" description="Disordered" evidence="1">
    <location>
        <begin position="114"/>
        <end position="138"/>
    </location>
</feature>
<feature type="region of interest" description="Disordered" evidence="1">
    <location>
        <begin position="1413"/>
        <end position="1457"/>
    </location>
</feature>
<feature type="region of interest" description="Disordered" evidence="1">
    <location>
        <begin position="622"/>
        <end position="669"/>
    </location>
</feature>
<feature type="region of interest" description="Disordered" evidence="1">
    <location>
        <begin position="45"/>
        <end position="68"/>
    </location>
</feature>
<dbReference type="Proteomes" id="UP000235672">
    <property type="component" value="Unassembled WGS sequence"/>
</dbReference>
<feature type="compositionally biased region" description="Polar residues" evidence="1">
    <location>
        <begin position="1307"/>
        <end position="1316"/>
    </location>
</feature>
<feature type="compositionally biased region" description="Polar residues" evidence="1">
    <location>
        <begin position="1332"/>
        <end position="1347"/>
    </location>
</feature>
<dbReference type="EMBL" id="KZ613494">
    <property type="protein sequence ID" value="PMD18406.1"/>
    <property type="molecule type" value="Genomic_DNA"/>
</dbReference>
<feature type="region of interest" description="Disordered" evidence="1">
    <location>
        <begin position="1"/>
        <end position="30"/>
    </location>
</feature>
<feature type="region of interest" description="Disordered" evidence="1">
    <location>
        <begin position="1228"/>
        <end position="1350"/>
    </location>
</feature>
<name>A0A2J6PWT6_9HELO</name>
<feature type="compositionally biased region" description="Polar residues" evidence="1">
    <location>
        <begin position="1120"/>
        <end position="1131"/>
    </location>
</feature>